<evidence type="ECO:0000313" key="2">
    <source>
        <dbReference type="EMBL" id="RNA07084.1"/>
    </source>
</evidence>
<keyword evidence="1" id="KW-1133">Transmembrane helix</keyword>
<keyword evidence="1" id="KW-0472">Membrane</keyword>
<dbReference type="AlphaFoldDB" id="A0A3M7Q7C4"/>
<organism evidence="2 3">
    <name type="scientific">Brachionus plicatilis</name>
    <name type="common">Marine rotifer</name>
    <name type="synonym">Brachionus muelleri</name>
    <dbReference type="NCBI Taxonomy" id="10195"/>
    <lineage>
        <taxon>Eukaryota</taxon>
        <taxon>Metazoa</taxon>
        <taxon>Spiralia</taxon>
        <taxon>Gnathifera</taxon>
        <taxon>Rotifera</taxon>
        <taxon>Eurotatoria</taxon>
        <taxon>Monogononta</taxon>
        <taxon>Pseudotrocha</taxon>
        <taxon>Ploima</taxon>
        <taxon>Brachionidae</taxon>
        <taxon>Brachionus</taxon>
    </lineage>
</organism>
<evidence type="ECO:0000256" key="1">
    <source>
        <dbReference type="SAM" id="Phobius"/>
    </source>
</evidence>
<proteinExistence type="predicted"/>
<accession>A0A3M7Q7C4</accession>
<reference evidence="2 3" key="1">
    <citation type="journal article" date="2018" name="Sci. Rep.">
        <title>Genomic signatures of local adaptation to the degree of environmental predictability in rotifers.</title>
        <authorList>
            <person name="Franch-Gras L."/>
            <person name="Hahn C."/>
            <person name="Garcia-Roger E.M."/>
            <person name="Carmona M.J."/>
            <person name="Serra M."/>
            <person name="Gomez A."/>
        </authorList>
    </citation>
    <scope>NUCLEOTIDE SEQUENCE [LARGE SCALE GENOMIC DNA]</scope>
    <source>
        <strain evidence="2">HYR1</strain>
    </source>
</reference>
<name>A0A3M7Q7C4_BRAPC</name>
<gene>
    <name evidence="2" type="ORF">BpHYR1_027601</name>
</gene>
<comment type="caution">
    <text evidence="2">The sequence shown here is derived from an EMBL/GenBank/DDBJ whole genome shotgun (WGS) entry which is preliminary data.</text>
</comment>
<sequence length="145" mass="16328">MLKFTINCVCELLLLIKIIYLISNAIFQLTILGSSVEASIFFRSLSLILKKVGADSVKNSSQDQNDFVNNFNQEIIQPSTSSTLNTSEISSANEKQPSNASLFNKITKKFSFLLPSKMSRKSPRPINIHNKNQFLIKLTLLFKLI</sequence>
<keyword evidence="1" id="KW-0812">Transmembrane</keyword>
<protein>
    <recommendedName>
        <fullName evidence="4">Transmembrane protein</fullName>
    </recommendedName>
</protein>
<keyword evidence="3" id="KW-1185">Reference proteome</keyword>
<feature type="transmembrane region" description="Helical" evidence="1">
    <location>
        <begin position="12"/>
        <end position="33"/>
    </location>
</feature>
<dbReference type="Proteomes" id="UP000276133">
    <property type="component" value="Unassembled WGS sequence"/>
</dbReference>
<evidence type="ECO:0008006" key="4">
    <source>
        <dbReference type="Google" id="ProtNLM"/>
    </source>
</evidence>
<evidence type="ECO:0000313" key="3">
    <source>
        <dbReference type="Proteomes" id="UP000276133"/>
    </source>
</evidence>
<dbReference type="EMBL" id="REGN01007158">
    <property type="protein sequence ID" value="RNA07084.1"/>
    <property type="molecule type" value="Genomic_DNA"/>
</dbReference>